<dbReference type="PANTHER" id="PTHR48100:SF24">
    <property type="entry name" value="PHOSPHOGLYCERATE MUTASE"/>
    <property type="match status" value="1"/>
</dbReference>
<dbReference type="AlphaFoldDB" id="A0A9P6IGE8"/>
<reference evidence="2" key="1">
    <citation type="submission" date="2020-03" db="EMBL/GenBank/DDBJ databases">
        <authorList>
            <person name="He L."/>
        </authorList>
    </citation>
    <scope>NUCLEOTIDE SEQUENCE</scope>
    <source>
        <strain evidence="2">CkLH20</strain>
    </source>
</reference>
<comment type="caution">
    <text evidence="2">The sequence shown here is derived from an EMBL/GenBank/DDBJ whole genome shotgun (WGS) entry which is preliminary data.</text>
</comment>
<dbReference type="InterPro" id="IPR013078">
    <property type="entry name" value="His_Pase_superF_clade-1"/>
</dbReference>
<feature type="region of interest" description="Disordered" evidence="1">
    <location>
        <begin position="203"/>
        <end position="232"/>
    </location>
</feature>
<sequence>MSPTAVLIRHAQALHNDYSIHDPDLSELGREQCLELRKNLSERFPDETDAIIIVSPMRRTIQTALRSLDWLIAKGVRIQADARWQENSAKPCDTGTPIAKLAAEFPQVDFSTVDPVYPDKTSPAGAKYAFTKEAILGRAQSCIESLHERKEKLVFVVSHSGFLRLGVTGYWYFNADYRIFMPDQSDVPGSVPKLKMLASTVSGGLGKSWTDPVEIGSDLPASEEPPNGKLDN</sequence>
<dbReference type="CDD" id="cd07067">
    <property type="entry name" value="HP_PGM_like"/>
    <property type="match status" value="1"/>
</dbReference>
<name>A0A9P6IGE8_9PEZI</name>
<dbReference type="SUPFAM" id="SSF53254">
    <property type="entry name" value="Phosphoglycerate mutase-like"/>
    <property type="match status" value="1"/>
</dbReference>
<dbReference type="Pfam" id="PF00300">
    <property type="entry name" value="His_Phos_1"/>
    <property type="match status" value="1"/>
</dbReference>
<evidence type="ECO:0000313" key="3">
    <source>
        <dbReference type="Proteomes" id="UP000781932"/>
    </source>
</evidence>
<dbReference type="PANTHER" id="PTHR48100">
    <property type="entry name" value="BROAD-SPECIFICITY PHOSPHATASE YOR283W-RELATED"/>
    <property type="match status" value="1"/>
</dbReference>
<dbReference type="EMBL" id="JAATWM020000001">
    <property type="protein sequence ID" value="KAF9882439.1"/>
    <property type="molecule type" value="Genomic_DNA"/>
</dbReference>
<dbReference type="Proteomes" id="UP000781932">
    <property type="component" value="Unassembled WGS sequence"/>
</dbReference>
<reference evidence="2" key="2">
    <citation type="submission" date="2020-11" db="EMBL/GenBank/DDBJ databases">
        <title>Whole genome sequencing of Colletotrichum sp.</title>
        <authorList>
            <person name="Li H."/>
        </authorList>
    </citation>
    <scope>NUCLEOTIDE SEQUENCE</scope>
    <source>
        <strain evidence="2">CkLH20</strain>
    </source>
</reference>
<dbReference type="InterPro" id="IPR029033">
    <property type="entry name" value="His_PPase_superfam"/>
</dbReference>
<accession>A0A9P6IGE8</accession>
<dbReference type="RefSeq" id="XP_038751900.1">
    <property type="nucleotide sequence ID" value="XM_038883195.1"/>
</dbReference>
<dbReference type="Gene3D" id="3.40.50.1240">
    <property type="entry name" value="Phosphoglycerate mutase-like"/>
    <property type="match status" value="1"/>
</dbReference>
<evidence type="ECO:0000256" key="1">
    <source>
        <dbReference type="SAM" id="MobiDB-lite"/>
    </source>
</evidence>
<dbReference type="SMART" id="SM00855">
    <property type="entry name" value="PGAM"/>
    <property type="match status" value="1"/>
</dbReference>
<organism evidence="2 3">
    <name type="scientific">Colletotrichum karsti</name>
    <dbReference type="NCBI Taxonomy" id="1095194"/>
    <lineage>
        <taxon>Eukaryota</taxon>
        <taxon>Fungi</taxon>
        <taxon>Dikarya</taxon>
        <taxon>Ascomycota</taxon>
        <taxon>Pezizomycotina</taxon>
        <taxon>Sordariomycetes</taxon>
        <taxon>Hypocreomycetidae</taxon>
        <taxon>Glomerellales</taxon>
        <taxon>Glomerellaceae</taxon>
        <taxon>Colletotrichum</taxon>
        <taxon>Colletotrichum boninense species complex</taxon>
    </lineage>
</organism>
<protein>
    <submittedName>
        <fullName evidence="2">Phosphoglycerate mutase</fullName>
    </submittedName>
</protein>
<dbReference type="GO" id="GO:0016791">
    <property type="term" value="F:phosphatase activity"/>
    <property type="evidence" value="ECO:0007669"/>
    <property type="project" value="TreeGrafter"/>
</dbReference>
<proteinExistence type="predicted"/>
<dbReference type="GO" id="GO:0005737">
    <property type="term" value="C:cytoplasm"/>
    <property type="evidence" value="ECO:0007669"/>
    <property type="project" value="TreeGrafter"/>
</dbReference>
<keyword evidence="3" id="KW-1185">Reference proteome</keyword>
<dbReference type="InterPro" id="IPR050275">
    <property type="entry name" value="PGM_Phosphatase"/>
</dbReference>
<gene>
    <name evidence="2" type="ORF">CkaCkLH20_00475</name>
</gene>
<evidence type="ECO:0000313" key="2">
    <source>
        <dbReference type="EMBL" id="KAF9882439.1"/>
    </source>
</evidence>
<dbReference type="OrthoDB" id="496981at2759"/>
<dbReference type="GeneID" id="62156269"/>